<evidence type="ECO:0000256" key="1">
    <source>
        <dbReference type="SAM" id="SignalP"/>
    </source>
</evidence>
<reference evidence="2 3" key="1">
    <citation type="submission" date="2019-11" db="EMBL/GenBank/DDBJ databases">
        <title>Identification of a novel strain.</title>
        <authorList>
            <person name="Xu Q."/>
            <person name="Wang G."/>
        </authorList>
    </citation>
    <scope>NUCLEOTIDE SEQUENCE [LARGE SCALE GENOMIC DNA]</scope>
    <source>
        <strain evidence="3">xq</strain>
    </source>
</reference>
<accession>A0A6I3KE53</accession>
<protein>
    <submittedName>
        <fullName evidence="2">Uncharacterized protein</fullName>
    </submittedName>
</protein>
<proteinExistence type="predicted"/>
<dbReference type="RefSeq" id="WP_154737713.1">
    <property type="nucleotide sequence ID" value="NZ_WMBQ01000001.1"/>
</dbReference>
<dbReference type="PROSITE" id="PS51257">
    <property type="entry name" value="PROKAR_LIPOPROTEIN"/>
    <property type="match status" value="1"/>
</dbReference>
<feature type="signal peptide" evidence="1">
    <location>
        <begin position="1"/>
        <end position="25"/>
    </location>
</feature>
<evidence type="ECO:0000313" key="2">
    <source>
        <dbReference type="EMBL" id="MTD93144.1"/>
    </source>
</evidence>
<sequence>MNSLRVSALHLLVTAACMLAPPAHAEEATAVAGSYCLQGVHEVGSCIRLSPDGKFEYFLAYGAYDETAEGTWRVADGAVIATTPAYDKRPTFSFKRMQASEAGAYDVIVEAQNGQPIAGVDVGVTCDGVTKSAGVTQAGGFAVDCKSAPSAISLGLGMFSIAPQSIDVAAPADNNKAYVFGLTAGDLGKKRFADVPLRVDGDALEMTYTDTPITELQGLSFRYVRER</sequence>
<organism evidence="2 3">
    <name type="scientific">Hyphomicrobium album</name>
    <dbReference type="NCBI Taxonomy" id="2665159"/>
    <lineage>
        <taxon>Bacteria</taxon>
        <taxon>Pseudomonadati</taxon>
        <taxon>Pseudomonadota</taxon>
        <taxon>Alphaproteobacteria</taxon>
        <taxon>Hyphomicrobiales</taxon>
        <taxon>Hyphomicrobiaceae</taxon>
        <taxon>Hyphomicrobium</taxon>
    </lineage>
</organism>
<dbReference type="Proteomes" id="UP000440694">
    <property type="component" value="Unassembled WGS sequence"/>
</dbReference>
<gene>
    <name evidence="2" type="ORF">GIW81_02210</name>
</gene>
<name>A0A6I3KE53_9HYPH</name>
<feature type="chain" id="PRO_5026074741" evidence="1">
    <location>
        <begin position="26"/>
        <end position="227"/>
    </location>
</feature>
<dbReference type="AlphaFoldDB" id="A0A6I3KE53"/>
<evidence type="ECO:0000313" key="3">
    <source>
        <dbReference type="Proteomes" id="UP000440694"/>
    </source>
</evidence>
<keyword evidence="3" id="KW-1185">Reference proteome</keyword>
<comment type="caution">
    <text evidence="2">The sequence shown here is derived from an EMBL/GenBank/DDBJ whole genome shotgun (WGS) entry which is preliminary data.</text>
</comment>
<keyword evidence="1" id="KW-0732">Signal</keyword>
<dbReference type="EMBL" id="WMBQ01000001">
    <property type="protein sequence ID" value="MTD93144.1"/>
    <property type="molecule type" value="Genomic_DNA"/>
</dbReference>